<dbReference type="Proteomes" id="UP001301958">
    <property type="component" value="Unassembled WGS sequence"/>
</dbReference>
<organism evidence="2 3">
    <name type="scientific">Podospora fimiseda</name>
    <dbReference type="NCBI Taxonomy" id="252190"/>
    <lineage>
        <taxon>Eukaryota</taxon>
        <taxon>Fungi</taxon>
        <taxon>Dikarya</taxon>
        <taxon>Ascomycota</taxon>
        <taxon>Pezizomycotina</taxon>
        <taxon>Sordariomycetes</taxon>
        <taxon>Sordariomycetidae</taxon>
        <taxon>Sordariales</taxon>
        <taxon>Podosporaceae</taxon>
        <taxon>Podospora</taxon>
    </lineage>
</organism>
<reference evidence="2" key="1">
    <citation type="journal article" date="2023" name="Mol. Phylogenet. Evol.">
        <title>Genome-scale phylogeny and comparative genomics of the fungal order Sordariales.</title>
        <authorList>
            <person name="Hensen N."/>
            <person name="Bonometti L."/>
            <person name="Westerberg I."/>
            <person name="Brannstrom I.O."/>
            <person name="Guillou S."/>
            <person name="Cros-Aarteil S."/>
            <person name="Calhoun S."/>
            <person name="Haridas S."/>
            <person name="Kuo A."/>
            <person name="Mondo S."/>
            <person name="Pangilinan J."/>
            <person name="Riley R."/>
            <person name="LaButti K."/>
            <person name="Andreopoulos B."/>
            <person name="Lipzen A."/>
            <person name="Chen C."/>
            <person name="Yan M."/>
            <person name="Daum C."/>
            <person name="Ng V."/>
            <person name="Clum A."/>
            <person name="Steindorff A."/>
            <person name="Ohm R.A."/>
            <person name="Martin F."/>
            <person name="Silar P."/>
            <person name="Natvig D.O."/>
            <person name="Lalanne C."/>
            <person name="Gautier V."/>
            <person name="Ament-Velasquez S.L."/>
            <person name="Kruys A."/>
            <person name="Hutchinson M.I."/>
            <person name="Powell A.J."/>
            <person name="Barry K."/>
            <person name="Miller A.N."/>
            <person name="Grigoriev I.V."/>
            <person name="Debuchy R."/>
            <person name="Gladieux P."/>
            <person name="Hiltunen Thoren M."/>
            <person name="Johannesson H."/>
        </authorList>
    </citation>
    <scope>NUCLEOTIDE SEQUENCE</scope>
    <source>
        <strain evidence="2">CBS 990.96</strain>
    </source>
</reference>
<keyword evidence="1" id="KW-0812">Transmembrane</keyword>
<evidence type="ECO:0000313" key="2">
    <source>
        <dbReference type="EMBL" id="KAK4224729.1"/>
    </source>
</evidence>
<gene>
    <name evidence="2" type="ORF">QBC38DRAFT_484856</name>
</gene>
<proteinExistence type="predicted"/>
<sequence>MRFSRSHNPPLIIVIISLVFFPLSHLLSDAVLLEGWLFPLPLSTPSECDTTAHKSPNFYCSRFARLPALSRRIFRICKQGSC</sequence>
<reference evidence="2" key="2">
    <citation type="submission" date="2023-05" db="EMBL/GenBank/DDBJ databases">
        <authorList>
            <consortium name="Lawrence Berkeley National Laboratory"/>
            <person name="Steindorff A."/>
            <person name="Hensen N."/>
            <person name="Bonometti L."/>
            <person name="Westerberg I."/>
            <person name="Brannstrom I.O."/>
            <person name="Guillou S."/>
            <person name="Cros-Aarteil S."/>
            <person name="Calhoun S."/>
            <person name="Haridas S."/>
            <person name="Kuo A."/>
            <person name="Mondo S."/>
            <person name="Pangilinan J."/>
            <person name="Riley R."/>
            <person name="Labutti K."/>
            <person name="Andreopoulos B."/>
            <person name="Lipzen A."/>
            <person name="Chen C."/>
            <person name="Yanf M."/>
            <person name="Daum C."/>
            <person name="Ng V."/>
            <person name="Clum A."/>
            <person name="Ohm R."/>
            <person name="Martin F."/>
            <person name="Silar P."/>
            <person name="Natvig D."/>
            <person name="Lalanne C."/>
            <person name="Gautier V."/>
            <person name="Ament-Velasquez S.L."/>
            <person name="Kruys A."/>
            <person name="Hutchinson M.I."/>
            <person name="Powell A.J."/>
            <person name="Barry K."/>
            <person name="Miller A.N."/>
            <person name="Grigoriev I.V."/>
            <person name="Debuchy R."/>
            <person name="Gladieux P."/>
            <person name="Thoren M.H."/>
            <person name="Johannesson H."/>
        </authorList>
    </citation>
    <scope>NUCLEOTIDE SEQUENCE</scope>
    <source>
        <strain evidence="2">CBS 990.96</strain>
    </source>
</reference>
<evidence type="ECO:0000256" key="1">
    <source>
        <dbReference type="SAM" id="Phobius"/>
    </source>
</evidence>
<feature type="transmembrane region" description="Helical" evidence="1">
    <location>
        <begin position="12"/>
        <end position="33"/>
    </location>
</feature>
<name>A0AAN7BK49_9PEZI</name>
<accession>A0AAN7BK49</accession>
<comment type="caution">
    <text evidence="2">The sequence shown here is derived from an EMBL/GenBank/DDBJ whole genome shotgun (WGS) entry which is preliminary data.</text>
</comment>
<keyword evidence="1" id="KW-1133">Transmembrane helix</keyword>
<keyword evidence="3" id="KW-1185">Reference proteome</keyword>
<protein>
    <submittedName>
        <fullName evidence="2">Uncharacterized protein</fullName>
    </submittedName>
</protein>
<evidence type="ECO:0000313" key="3">
    <source>
        <dbReference type="Proteomes" id="UP001301958"/>
    </source>
</evidence>
<dbReference type="AlphaFoldDB" id="A0AAN7BK49"/>
<dbReference type="EMBL" id="MU865385">
    <property type="protein sequence ID" value="KAK4224729.1"/>
    <property type="molecule type" value="Genomic_DNA"/>
</dbReference>
<keyword evidence="1" id="KW-0472">Membrane</keyword>